<name>A0A2N3IFU4_9BACT</name>
<reference evidence="4 5" key="1">
    <citation type="journal article" date="2017" name="Front. Microbiol.">
        <title>Labilibaculum manganireducens gen. nov., sp. nov. and Labilibaculum filiforme sp. nov., Novel Bacteroidetes Isolated from Subsurface Sediments of the Baltic Sea.</title>
        <authorList>
            <person name="Vandieken V."/>
            <person name="Marshall I.P."/>
            <person name="Niemann H."/>
            <person name="Engelen B."/>
            <person name="Cypionka H."/>
        </authorList>
    </citation>
    <scope>NUCLEOTIDE SEQUENCE [LARGE SCALE GENOMIC DNA]</scope>
    <source>
        <strain evidence="4 5">59.10-2M</strain>
    </source>
</reference>
<dbReference type="SMART" id="SM00899">
    <property type="entry name" value="FeoA"/>
    <property type="match status" value="2"/>
</dbReference>
<feature type="transmembrane region" description="Helical" evidence="2">
    <location>
        <begin position="12"/>
        <end position="30"/>
    </location>
</feature>
<dbReference type="PANTHER" id="PTHR33238:SF7">
    <property type="entry name" value="IRON-DEPENDENT TRANSCRIPTIONAL REGULATOR"/>
    <property type="match status" value="1"/>
</dbReference>
<keyword evidence="1" id="KW-0408">Iron</keyword>
<dbReference type="SMART" id="SM00529">
    <property type="entry name" value="HTH_DTXR"/>
    <property type="match status" value="1"/>
</dbReference>
<evidence type="ECO:0000256" key="2">
    <source>
        <dbReference type="SAM" id="Phobius"/>
    </source>
</evidence>
<keyword evidence="5" id="KW-1185">Reference proteome</keyword>
<dbReference type="SUPFAM" id="SSF46785">
    <property type="entry name" value="Winged helix' DNA-binding domain"/>
    <property type="match status" value="1"/>
</dbReference>
<proteinExistence type="predicted"/>
<dbReference type="RefSeq" id="WP_101308219.1">
    <property type="nucleotide sequence ID" value="NZ_CAXXEE010000003.1"/>
</dbReference>
<dbReference type="PANTHER" id="PTHR33238">
    <property type="entry name" value="IRON (METAL) DEPENDENT REPRESSOR, DTXR FAMILY"/>
    <property type="match status" value="1"/>
</dbReference>
<dbReference type="InterPro" id="IPR036390">
    <property type="entry name" value="WH_DNA-bd_sf"/>
</dbReference>
<comment type="caution">
    <text evidence="4">The sequence shown here is derived from an EMBL/GenBank/DDBJ whole genome shotgun (WGS) entry which is preliminary data.</text>
</comment>
<feature type="domain" description="Ferrous iron transporter FeoA-like" evidence="3">
    <location>
        <begin position="187"/>
        <end position="258"/>
    </location>
</feature>
<dbReference type="Gene3D" id="2.30.30.90">
    <property type="match status" value="1"/>
</dbReference>
<dbReference type="InterPro" id="IPR036421">
    <property type="entry name" value="Fe_dep_repressor_sf"/>
</dbReference>
<dbReference type="GO" id="GO:0046914">
    <property type="term" value="F:transition metal ion binding"/>
    <property type="evidence" value="ECO:0007669"/>
    <property type="project" value="InterPro"/>
</dbReference>
<dbReference type="GO" id="GO:0046983">
    <property type="term" value="F:protein dimerization activity"/>
    <property type="evidence" value="ECO:0007669"/>
    <property type="project" value="InterPro"/>
</dbReference>
<dbReference type="Pfam" id="PF04023">
    <property type="entry name" value="FeoA"/>
    <property type="match status" value="2"/>
</dbReference>
<dbReference type="InterPro" id="IPR022689">
    <property type="entry name" value="Iron_dep_repressor"/>
</dbReference>
<dbReference type="EMBL" id="MVDE01000002">
    <property type="protein sequence ID" value="PKQ69175.1"/>
    <property type="molecule type" value="Genomic_DNA"/>
</dbReference>
<accession>A0A2N3IFU4</accession>
<evidence type="ECO:0000259" key="3">
    <source>
        <dbReference type="SMART" id="SM00899"/>
    </source>
</evidence>
<feature type="domain" description="Ferrous iron transporter FeoA-like" evidence="3">
    <location>
        <begin position="270"/>
        <end position="344"/>
    </location>
</feature>
<organism evidence="4 5">
    <name type="scientific">Labilibaculum manganireducens</name>
    <dbReference type="NCBI Taxonomy" id="1940525"/>
    <lineage>
        <taxon>Bacteria</taxon>
        <taxon>Pseudomonadati</taxon>
        <taxon>Bacteroidota</taxon>
        <taxon>Bacteroidia</taxon>
        <taxon>Marinilabiliales</taxon>
        <taxon>Marinifilaceae</taxon>
        <taxon>Labilibaculum</taxon>
    </lineage>
</organism>
<gene>
    <name evidence="4" type="ORF">BZG01_02385</name>
</gene>
<dbReference type="AlphaFoldDB" id="A0A2N3IFU4"/>
<evidence type="ECO:0000313" key="4">
    <source>
        <dbReference type="EMBL" id="PKQ69175.1"/>
    </source>
</evidence>
<dbReference type="InterPro" id="IPR001367">
    <property type="entry name" value="Fe_dep_repressor"/>
</dbReference>
<evidence type="ECO:0000313" key="5">
    <source>
        <dbReference type="Proteomes" id="UP000233618"/>
    </source>
</evidence>
<keyword evidence="2" id="KW-0472">Membrane</keyword>
<dbReference type="GO" id="GO:0003700">
    <property type="term" value="F:DNA-binding transcription factor activity"/>
    <property type="evidence" value="ECO:0007669"/>
    <property type="project" value="InterPro"/>
</dbReference>
<sequence>MITLLTVGIQSGILFFFGVVVVLIIFWIFWPKKGLIALFSKIKMNNQRVQLEDALKYLFDCEYNKNLCNMNSIAGNLNISDDSASQLIERLLVLGLVTMDDNTISLTDTGRSYSLRVIRVHRIWERYLADETSVAQADWHNEADRIEHFVTQEDTEKLAAQMGNPVFDPHGDPIPSIDGELPEPKGKLLSNLKKGVTGRIIHIEDEPRSIYEQLVVEGLYPGMQVYVTDVDKGKTTFIANGDECTLTPLFASQITVELLSGTVPLAPKYELLSSLAIGEKAEIAGISPNCRGQQRRRLMDLGVVAGSLVSAEMKSASGDPIGYRVMGATIGIRKTQADLIFVHKKNDTNE</sequence>
<dbReference type="Proteomes" id="UP000233618">
    <property type="component" value="Unassembled WGS sequence"/>
</dbReference>
<dbReference type="InterPro" id="IPR036388">
    <property type="entry name" value="WH-like_DNA-bd_sf"/>
</dbReference>
<dbReference type="InterPro" id="IPR008988">
    <property type="entry name" value="Transcriptional_repressor_C"/>
</dbReference>
<dbReference type="InterPro" id="IPR038157">
    <property type="entry name" value="FeoA_core_dom"/>
</dbReference>
<dbReference type="SUPFAM" id="SSF47979">
    <property type="entry name" value="Iron-dependent repressor protein, dimerization domain"/>
    <property type="match status" value="1"/>
</dbReference>
<dbReference type="Gene3D" id="1.10.10.10">
    <property type="entry name" value="Winged helix-like DNA-binding domain superfamily/Winged helix DNA-binding domain"/>
    <property type="match status" value="1"/>
</dbReference>
<keyword evidence="2" id="KW-0812">Transmembrane</keyword>
<protein>
    <recommendedName>
        <fullName evidence="3">Ferrous iron transporter FeoA-like domain-containing protein</fullName>
    </recommendedName>
</protein>
<dbReference type="InterPro" id="IPR007167">
    <property type="entry name" value="Fe-transptr_FeoA-like"/>
</dbReference>
<keyword evidence="2" id="KW-1133">Transmembrane helix</keyword>
<dbReference type="SUPFAM" id="SSF50037">
    <property type="entry name" value="C-terminal domain of transcriptional repressors"/>
    <property type="match status" value="1"/>
</dbReference>
<dbReference type="Pfam" id="PF02742">
    <property type="entry name" value="Fe_dep_repr_C"/>
    <property type="match status" value="1"/>
</dbReference>
<dbReference type="InterPro" id="IPR050536">
    <property type="entry name" value="DtxR_MntR_Metal-Reg"/>
</dbReference>
<evidence type="ECO:0000256" key="1">
    <source>
        <dbReference type="ARBA" id="ARBA00023004"/>
    </source>
</evidence>